<accession>A0ABP8N8J2</accession>
<dbReference type="SUPFAM" id="SSF54593">
    <property type="entry name" value="Glyoxalase/Bleomycin resistance protein/Dihydroxybiphenyl dioxygenase"/>
    <property type="match status" value="1"/>
</dbReference>
<sequence length="132" mass="14137">MAVKLHGLRTVVYMVPDVAKAKEWYGNVFGIEPYFDEPFYVGYNVGGYELGLHPSEAHATPPGVGGSVYWGVDNVQQAYNALIAAGATPLEEPADVGGDIVVASVRDPWGNPVGVIYNPHFALPVPQQDPAK</sequence>
<evidence type="ECO:0000313" key="2">
    <source>
        <dbReference type="EMBL" id="GAA4463141.1"/>
    </source>
</evidence>
<comment type="caution">
    <text evidence="2">The sequence shown here is derived from an EMBL/GenBank/DDBJ whole genome shotgun (WGS) entry which is preliminary data.</text>
</comment>
<protein>
    <submittedName>
        <fullName evidence="2">VOC family protein</fullName>
    </submittedName>
</protein>
<dbReference type="PROSITE" id="PS51819">
    <property type="entry name" value="VOC"/>
    <property type="match status" value="1"/>
</dbReference>
<dbReference type="Pfam" id="PF00903">
    <property type="entry name" value="Glyoxalase"/>
    <property type="match status" value="1"/>
</dbReference>
<dbReference type="Gene3D" id="3.10.180.10">
    <property type="entry name" value="2,3-Dihydroxybiphenyl 1,2-Dioxygenase, domain 1"/>
    <property type="match status" value="1"/>
</dbReference>
<dbReference type="RefSeq" id="WP_345079749.1">
    <property type="nucleotide sequence ID" value="NZ_BAABFA010000008.1"/>
</dbReference>
<organism evidence="2 3">
    <name type="scientific">Nemorincola caseinilytica</name>
    <dbReference type="NCBI Taxonomy" id="2054315"/>
    <lineage>
        <taxon>Bacteria</taxon>
        <taxon>Pseudomonadati</taxon>
        <taxon>Bacteroidota</taxon>
        <taxon>Chitinophagia</taxon>
        <taxon>Chitinophagales</taxon>
        <taxon>Chitinophagaceae</taxon>
        <taxon>Nemorincola</taxon>
    </lineage>
</organism>
<dbReference type="InterPro" id="IPR004360">
    <property type="entry name" value="Glyas_Fos-R_dOase_dom"/>
</dbReference>
<dbReference type="EMBL" id="BAABFA010000008">
    <property type="protein sequence ID" value="GAA4463141.1"/>
    <property type="molecule type" value="Genomic_DNA"/>
</dbReference>
<evidence type="ECO:0000313" key="3">
    <source>
        <dbReference type="Proteomes" id="UP001500067"/>
    </source>
</evidence>
<name>A0ABP8N8J2_9BACT</name>
<proteinExistence type="predicted"/>
<keyword evidence="3" id="KW-1185">Reference proteome</keyword>
<dbReference type="InterPro" id="IPR029068">
    <property type="entry name" value="Glyas_Bleomycin-R_OHBP_Dase"/>
</dbReference>
<reference evidence="3" key="1">
    <citation type="journal article" date="2019" name="Int. J. Syst. Evol. Microbiol.">
        <title>The Global Catalogue of Microorganisms (GCM) 10K type strain sequencing project: providing services to taxonomists for standard genome sequencing and annotation.</title>
        <authorList>
            <consortium name="The Broad Institute Genomics Platform"/>
            <consortium name="The Broad Institute Genome Sequencing Center for Infectious Disease"/>
            <person name="Wu L."/>
            <person name="Ma J."/>
        </authorList>
    </citation>
    <scope>NUCLEOTIDE SEQUENCE [LARGE SCALE GENOMIC DNA]</scope>
    <source>
        <strain evidence="3">JCM 32105</strain>
    </source>
</reference>
<dbReference type="InterPro" id="IPR037523">
    <property type="entry name" value="VOC_core"/>
</dbReference>
<dbReference type="Proteomes" id="UP001500067">
    <property type="component" value="Unassembled WGS sequence"/>
</dbReference>
<gene>
    <name evidence="2" type="ORF">GCM10023093_10950</name>
</gene>
<evidence type="ECO:0000259" key="1">
    <source>
        <dbReference type="PROSITE" id="PS51819"/>
    </source>
</evidence>
<feature type="domain" description="VOC" evidence="1">
    <location>
        <begin position="7"/>
        <end position="118"/>
    </location>
</feature>